<keyword evidence="3" id="KW-1185">Reference proteome</keyword>
<feature type="domain" description="HTH cro/C1-type" evidence="1">
    <location>
        <begin position="27"/>
        <end position="63"/>
    </location>
</feature>
<sequence length="85" mass="9830">MLLNLKKLSKSLRDKRGNNTLWNVSVKTNISRSTLSRIENGGMPDTLTYLKICKYLEVEPSCFYFKTEDSTEDSSKQYIFDLIKA</sequence>
<comment type="caution">
    <text evidence="2">The sequence shown here is derived from an EMBL/GenBank/DDBJ whole genome shotgun (WGS) entry which is preliminary data.</text>
</comment>
<dbReference type="SUPFAM" id="SSF47413">
    <property type="entry name" value="lambda repressor-like DNA-binding domains"/>
    <property type="match status" value="1"/>
</dbReference>
<proteinExistence type="predicted"/>
<name>A0ABT6YK75_9BACT</name>
<reference evidence="2 3" key="1">
    <citation type="submission" date="2023-05" db="EMBL/GenBank/DDBJ databases">
        <title>Novel species of genus Flectobacillus isolated from stream in China.</title>
        <authorList>
            <person name="Lu H."/>
        </authorList>
    </citation>
    <scope>NUCLEOTIDE SEQUENCE [LARGE SCALE GENOMIC DNA]</scope>
    <source>
        <strain evidence="2 3">DC10W</strain>
    </source>
</reference>
<dbReference type="Gene3D" id="1.10.260.40">
    <property type="entry name" value="lambda repressor-like DNA-binding domains"/>
    <property type="match status" value="1"/>
</dbReference>
<dbReference type="InterPro" id="IPR001387">
    <property type="entry name" value="Cro/C1-type_HTH"/>
</dbReference>
<dbReference type="Pfam" id="PF01381">
    <property type="entry name" value="HTH_3"/>
    <property type="match status" value="1"/>
</dbReference>
<dbReference type="CDD" id="cd00093">
    <property type="entry name" value="HTH_XRE"/>
    <property type="match status" value="1"/>
</dbReference>
<evidence type="ECO:0000259" key="1">
    <source>
        <dbReference type="PROSITE" id="PS50943"/>
    </source>
</evidence>
<accession>A0ABT6YK75</accession>
<protein>
    <submittedName>
        <fullName evidence="2">Helix-turn-helix transcriptional regulator</fullName>
    </submittedName>
</protein>
<gene>
    <name evidence="2" type="ORF">QM480_06610</name>
</gene>
<organism evidence="2 3">
    <name type="scientific">Flectobacillus longus</name>
    <dbReference type="NCBI Taxonomy" id="2984207"/>
    <lineage>
        <taxon>Bacteria</taxon>
        <taxon>Pseudomonadati</taxon>
        <taxon>Bacteroidota</taxon>
        <taxon>Cytophagia</taxon>
        <taxon>Cytophagales</taxon>
        <taxon>Flectobacillaceae</taxon>
        <taxon>Flectobacillus</taxon>
    </lineage>
</organism>
<evidence type="ECO:0000313" key="2">
    <source>
        <dbReference type="EMBL" id="MDI9863987.1"/>
    </source>
</evidence>
<evidence type="ECO:0000313" key="3">
    <source>
        <dbReference type="Proteomes" id="UP001236569"/>
    </source>
</evidence>
<dbReference type="InterPro" id="IPR010982">
    <property type="entry name" value="Lambda_DNA-bd_dom_sf"/>
</dbReference>
<dbReference type="EMBL" id="JASHID010000003">
    <property type="protein sequence ID" value="MDI9863987.1"/>
    <property type="molecule type" value="Genomic_DNA"/>
</dbReference>
<dbReference type="PROSITE" id="PS50943">
    <property type="entry name" value="HTH_CROC1"/>
    <property type="match status" value="1"/>
</dbReference>
<dbReference type="RefSeq" id="WP_283369221.1">
    <property type="nucleotide sequence ID" value="NZ_JASHID010000003.1"/>
</dbReference>
<dbReference type="Proteomes" id="UP001236569">
    <property type="component" value="Unassembled WGS sequence"/>
</dbReference>